<protein>
    <recommendedName>
        <fullName evidence="3">4-hydroxyphenylpyruvate dioxygenase</fullName>
    </recommendedName>
    <alternativeName>
        <fullName evidence="7">4-hydroxyphenylpyruvic acid oxidase</fullName>
    </alternativeName>
</protein>
<evidence type="ECO:0000256" key="1">
    <source>
        <dbReference type="ARBA" id="ARBA00001962"/>
    </source>
</evidence>
<proteinExistence type="inferred from homology"/>
<dbReference type="PANTHER" id="PTHR11959">
    <property type="entry name" value="4-HYDROXYPHENYLPYRUVATE DIOXYGENASE"/>
    <property type="match status" value="1"/>
</dbReference>
<evidence type="ECO:0000256" key="9">
    <source>
        <dbReference type="ARBA" id="ARBA00048047"/>
    </source>
</evidence>
<dbReference type="InterPro" id="IPR037523">
    <property type="entry name" value="VOC_core"/>
</dbReference>
<comment type="caution">
    <text evidence="11">The sequence shown here is derived from an EMBL/GenBank/DDBJ whole genome shotgun (WGS) entry which is preliminary data.</text>
</comment>
<evidence type="ECO:0000256" key="8">
    <source>
        <dbReference type="ARBA" id="ARBA00033727"/>
    </source>
</evidence>
<keyword evidence="5" id="KW-0677">Repeat</keyword>
<dbReference type="CDD" id="cd07250">
    <property type="entry name" value="HPPD_C_like"/>
    <property type="match status" value="1"/>
</dbReference>
<dbReference type="PANTHER" id="PTHR11959:SF10">
    <property type="entry name" value="4-HYDROXYPHENYLPYRUVATE DIOXYGENASE-LIKE PROTEIN"/>
    <property type="match status" value="1"/>
</dbReference>
<dbReference type="Gene3D" id="3.10.180.10">
    <property type="entry name" value="2,3-Dihydroxybiphenyl 1,2-Dioxygenase, domain 1"/>
    <property type="match status" value="2"/>
</dbReference>
<comment type="cofactor">
    <cofactor evidence="1">
        <name>Fe cation</name>
        <dbReference type="ChEBI" id="CHEBI:24875"/>
    </cofactor>
</comment>
<name>A0ABP0H2V0_CLALP</name>
<comment type="function">
    <text evidence="8">Catalyzes the conversion of 4-hydroxyphenylpyruvic acid to homogentisic acid, one of the steps in tyrosine catabolism.</text>
</comment>
<comment type="similarity">
    <text evidence="2">Belongs to the 4HPPD family.</text>
</comment>
<dbReference type="InterPro" id="IPR041735">
    <property type="entry name" value="4OHPhenylPyrv_dOase_C"/>
</dbReference>
<evidence type="ECO:0000256" key="3">
    <source>
        <dbReference type="ARBA" id="ARBA00018452"/>
    </source>
</evidence>
<dbReference type="InterPro" id="IPR004360">
    <property type="entry name" value="Glyas_Fos-R_dOase_dom"/>
</dbReference>
<evidence type="ECO:0000313" key="11">
    <source>
        <dbReference type="EMBL" id="CAK8697244.1"/>
    </source>
</evidence>
<accession>A0ABP0H2V0</accession>
<feature type="domain" description="VOC" evidence="10">
    <location>
        <begin position="118"/>
        <end position="277"/>
    </location>
</feature>
<keyword evidence="12" id="KW-1185">Reference proteome</keyword>
<sequence length="367" mass="41346">MTKRSIKEDSCNAICAGNTVYPVDTICDVCLCCSDIEDVLSRATSLDQCLFRTGTEHCEDTYGKVKFAVLKPPVGNVQHTLIDLSSYSGTFLPGFNLIDASKETVQRGTVNEDHLLKVIDHIAFALPVGQTDNVINWYSHVLGFSRLIINVDEDKSNGFVVQEGNKGLRLKAISSPNTDCLDGGKLSKLSDLELPKFVLCEPLDDNCHSSQIAHFLAKHKGSGVQHIAFSTTDIVNTIYRLKSHGLNCVHAPQSYYDNYLKRFEITKLNYTPELLRENDILLESHMNVDETSNDVFPFYCQSSIFEDQITRMNNTQWFIMQVFTKPIFEEKVVFFEIIQRFQTSSGFGAGNIAALWRAMQKEIFPLK</sequence>
<evidence type="ECO:0000259" key="10">
    <source>
        <dbReference type="PROSITE" id="PS51819"/>
    </source>
</evidence>
<comment type="catalytic activity">
    <reaction evidence="9">
        <text>3-(4-hydroxyphenyl)pyruvate + O2 = homogentisate + CO2</text>
        <dbReference type="Rhea" id="RHEA:16189"/>
        <dbReference type="ChEBI" id="CHEBI:15379"/>
        <dbReference type="ChEBI" id="CHEBI:16169"/>
        <dbReference type="ChEBI" id="CHEBI:16526"/>
        <dbReference type="ChEBI" id="CHEBI:36242"/>
        <dbReference type="EC" id="1.13.11.27"/>
    </reaction>
    <physiologicalReaction direction="left-to-right" evidence="9">
        <dbReference type="Rhea" id="RHEA:16190"/>
    </physiologicalReaction>
</comment>
<evidence type="ECO:0000256" key="4">
    <source>
        <dbReference type="ARBA" id="ARBA00022723"/>
    </source>
</evidence>
<dbReference type="Proteomes" id="UP001642483">
    <property type="component" value="Unassembled WGS sequence"/>
</dbReference>
<evidence type="ECO:0000256" key="5">
    <source>
        <dbReference type="ARBA" id="ARBA00022737"/>
    </source>
</evidence>
<evidence type="ECO:0000256" key="7">
    <source>
        <dbReference type="ARBA" id="ARBA00029786"/>
    </source>
</evidence>
<dbReference type="SUPFAM" id="SSF54593">
    <property type="entry name" value="Glyoxalase/Bleomycin resistance protein/Dihydroxybiphenyl dioxygenase"/>
    <property type="match status" value="2"/>
</dbReference>
<organism evidence="11 12">
    <name type="scientific">Clavelina lepadiformis</name>
    <name type="common">Light-bulb sea squirt</name>
    <name type="synonym">Ascidia lepadiformis</name>
    <dbReference type="NCBI Taxonomy" id="159417"/>
    <lineage>
        <taxon>Eukaryota</taxon>
        <taxon>Metazoa</taxon>
        <taxon>Chordata</taxon>
        <taxon>Tunicata</taxon>
        <taxon>Ascidiacea</taxon>
        <taxon>Aplousobranchia</taxon>
        <taxon>Clavelinidae</taxon>
        <taxon>Clavelina</taxon>
    </lineage>
</organism>
<evidence type="ECO:0000256" key="2">
    <source>
        <dbReference type="ARBA" id="ARBA00005877"/>
    </source>
</evidence>
<dbReference type="EMBL" id="CAWYQH010000163">
    <property type="protein sequence ID" value="CAK8697244.1"/>
    <property type="molecule type" value="Genomic_DNA"/>
</dbReference>
<dbReference type="InterPro" id="IPR029068">
    <property type="entry name" value="Glyas_Bleomycin-R_OHBP_Dase"/>
</dbReference>
<dbReference type="PROSITE" id="PS51819">
    <property type="entry name" value="VOC"/>
    <property type="match status" value="1"/>
</dbReference>
<evidence type="ECO:0000313" key="12">
    <source>
        <dbReference type="Proteomes" id="UP001642483"/>
    </source>
</evidence>
<keyword evidence="4" id="KW-0479">Metal-binding</keyword>
<reference evidence="11 12" key="1">
    <citation type="submission" date="2024-02" db="EMBL/GenBank/DDBJ databases">
        <authorList>
            <person name="Daric V."/>
            <person name="Darras S."/>
        </authorList>
    </citation>
    <scope>NUCLEOTIDE SEQUENCE [LARGE SCALE GENOMIC DNA]</scope>
</reference>
<dbReference type="InterPro" id="IPR005956">
    <property type="entry name" value="4OHPhenylPyrv_dOase"/>
</dbReference>
<dbReference type="Pfam" id="PF00903">
    <property type="entry name" value="Glyoxalase"/>
    <property type="match status" value="1"/>
</dbReference>
<evidence type="ECO:0000256" key="6">
    <source>
        <dbReference type="ARBA" id="ARBA00023004"/>
    </source>
</evidence>
<gene>
    <name evidence="11" type="ORF">CVLEPA_LOCUS30506</name>
</gene>
<keyword evidence="6" id="KW-0408">Iron</keyword>